<gene>
    <name evidence="3" type="ORF">GCM10009827_020730</name>
</gene>
<keyword evidence="4" id="KW-1185">Reference proteome</keyword>
<sequence length="198" mass="20596">MRQHALRRTLLYAAVTAATIAGAAVSTTPAHAATGTSVITVGAGATVTVDDQLPTGTISGSLLNRDGTPAWAYLTVFDSAEQNFVTSVSVPSSGAFTLDLPAGSYKLNYRVRNAFDQWSGGKTSYETAVPVEVTAGQTVQVVETVLPTGSVGGRLTKADGSPAANVGVTASQPAGRQRLGLDEHRHRRAVPHRRPDAR</sequence>
<dbReference type="Gene3D" id="2.60.40.1120">
    <property type="entry name" value="Carboxypeptidase-like, regulatory domain"/>
    <property type="match status" value="1"/>
</dbReference>
<evidence type="ECO:0000256" key="2">
    <source>
        <dbReference type="SAM" id="SignalP"/>
    </source>
</evidence>
<feature type="signal peptide" evidence="2">
    <location>
        <begin position="1"/>
        <end position="32"/>
    </location>
</feature>
<dbReference type="EMBL" id="BAAAQD010000003">
    <property type="protein sequence ID" value="GAA1506737.1"/>
    <property type="molecule type" value="Genomic_DNA"/>
</dbReference>
<dbReference type="PROSITE" id="PS51318">
    <property type="entry name" value="TAT"/>
    <property type="match status" value="1"/>
</dbReference>
<dbReference type="RefSeq" id="WP_344501583.1">
    <property type="nucleotide sequence ID" value="NZ_BAAAQD010000003.1"/>
</dbReference>
<comment type="caution">
    <text evidence="3">The sequence shown here is derived from an EMBL/GenBank/DDBJ whole genome shotgun (WGS) entry which is preliminary data.</text>
</comment>
<evidence type="ECO:0000313" key="4">
    <source>
        <dbReference type="Proteomes" id="UP001501470"/>
    </source>
</evidence>
<name>A0ABN1ZXL3_9ACTN</name>
<proteinExistence type="predicted"/>
<evidence type="ECO:0008006" key="5">
    <source>
        <dbReference type="Google" id="ProtNLM"/>
    </source>
</evidence>
<dbReference type="Proteomes" id="UP001501470">
    <property type="component" value="Unassembled WGS sequence"/>
</dbReference>
<evidence type="ECO:0000313" key="3">
    <source>
        <dbReference type="EMBL" id="GAA1506737.1"/>
    </source>
</evidence>
<organism evidence="3 4">
    <name type="scientific">Dactylosporangium maewongense</name>
    <dbReference type="NCBI Taxonomy" id="634393"/>
    <lineage>
        <taxon>Bacteria</taxon>
        <taxon>Bacillati</taxon>
        <taxon>Actinomycetota</taxon>
        <taxon>Actinomycetes</taxon>
        <taxon>Micromonosporales</taxon>
        <taxon>Micromonosporaceae</taxon>
        <taxon>Dactylosporangium</taxon>
    </lineage>
</organism>
<reference evidence="3 4" key="1">
    <citation type="journal article" date="2019" name="Int. J. Syst. Evol. Microbiol.">
        <title>The Global Catalogue of Microorganisms (GCM) 10K type strain sequencing project: providing services to taxonomists for standard genome sequencing and annotation.</title>
        <authorList>
            <consortium name="The Broad Institute Genomics Platform"/>
            <consortium name="The Broad Institute Genome Sequencing Center for Infectious Disease"/>
            <person name="Wu L."/>
            <person name="Ma J."/>
        </authorList>
    </citation>
    <scope>NUCLEOTIDE SEQUENCE [LARGE SCALE GENOMIC DNA]</scope>
    <source>
        <strain evidence="3 4">JCM 15933</strain>
    </source>
</reference>
<feature type="chain" id="PRO_5046765284" description="Alpha-amylase" evidence="2">
    <location>
        <begin position="33"/>
        <end position="198"/>
    </location>
</feature>
<evidence type="ECO:0000256" key="1">
    <source>
        <dbReference type="SAM" id="MobiDB-lite"/>
    </source>
</evidence>
<protein>
    <recommendedName>
        <fullName evidence="5">Alpha-amylase</fullName>
    </recommendedName>
</protein>
<accession>A0ABN1ZXL3</accession>
<keyword evidence="2" id="KW-0732">Signal</keyword>
<dbReference type="InterPro" id="IPR006311">
    <property type="entry name" value="TAT_signal"/>
</dbReference>
<feature type="region of interest" description="Disordered" evidence="1">
    <location>
        <begin position="153"/>
        <end position="198"/>
    </location>
</feature>